<evidence type="ECO:0000256" key="8">
    <source>
        <dbReference type="ARBA" id="ARBA00022964"/>
    </source>
</evidence>
<evidence type="ECO:0000313" key="15">
    <source>
        <dbReference type="Proteomes" id="UP000694888"/>
    </source>
</evidence>
<dbReference type="InterPro" id="IPR050757">
    <property type="entry name" value="Collagen_mod_GT25"/>
</dbReference>
<keyword evidence="7" id="KW-0847">Vitamin C</keyword>
<dbReference type="SMART" id="SM00702">
    <property type="entry name" value="P4Hc"/>
    <property type="match status" value="1"/>
</dbReference>
<dbReference type="PROSITE" id="PS51471">
    <property type="entry name" value="FE2OG_OXY"/>
    <property type="match status" value="1"/>
</dbReference>
<keyword evidence="6" id="KW-0256">Endoplasmic reticulum</keyword>
<evidence type="ECO:0000256" key="10">
    <source>
        <dbReference type="ARBA" id="ARBA00023004"/>
    </source>
</evidence>
<evidence type="ECO:0000256" key="5">
    <source>
        <dbReference type="ARBA" id="ARBA00022729"/>
    </source>
</evidence>
<evidence type="ECO:0000256" key="4">
    <source>
        <dbReference type="ARBA" id="ARBA00022723"/>
    </source>
</evidence>
<proteinExistence type="predicted"/>
<comment type="cofactor">
    <cofactor evidence="1">
        <name>L-ascorbate</name>
        <dbReference type="ChEBI" id="CHEBI:38290"/>
    </cofactor>
</comment>
<dbReference type="SUPFAM" id="SSF53448">
    <property type="entry name" value="Nucleotide-diphospho-sugar transferases"/>
    <property type="match status" value="1"/>
</dbReference>
<gene>
    <name evidence="16" type="primary">LOC101847094</name>
</gene>
<dbReference type="Pfam" id="PF25342">
    <property type="entry name" value="GT_PLOD"/>
    <property type="match status" value="1"/>
</dbReference>
<name>A0ABM0JJ65_APLCA</name>
<evidence type="ECO:0000259" key="14">
    <source>
        <dbReference type="PROSITE" id="PS51471"/>
    </source>
</evidence>
<dbReference type="GeneID" id="101847094"/>
<dbReference type="Proteomes" id="UP000694888">
    <property type="component" value="Unplaced"/>
</dbReference>
<organism evidence="15 16">
    <name type="scientific">Aplysia californica</name>
    <name type="common">California sea hare</name>
    <dbReference type="NCBI Taxonomy" id="6500"/>
    <lineage>
        <taxon>Eukaryota</taxon>
        <taxon>Metazoa</taxon>
        <taxon>Spiralia</taxon>
        <taxon>Lophotrochozoa</taxon>
        <taxon>Mollusca</taxon>
        <taxon>Gastropoda</taxon>
        <taxon>Heterobranchia</taxon>
        <taxon>Euthyneura</taxon>
        <taxon>Tectipleura</taxon>
        <taxon>Aplysiida</taxon>
        <taxon>Aplysioidea</taxon>
        <taxon>Aplysiidae</taxon>
        <taxon>Aplysia</taxon>
    </lineage>
</organism>
<evidence type="ECO:0000256" key="13">
    <source>
        <dbReference type="SAM" id="SignalP"/>
    </source>
</evidence>
<comment type="catalytic activity">
    <reaction evidence="12">
        <text>L-lysyl-[collagen] + 2-oxoglutarate + O2 = (5R)-5-hydroxy-L-lysyl-[collagen] + succinate + CO2</text>
        <dbReference type="Rhea" id="RHEA:16569"/>
        <dbReference type="Rhea" id="RHEA-COMP:12751"/>
        <dbReference type="Rhea" id="RHEA-COMP:12752"/>
        <dbReference type="ChEBI" id="CHEBI:15379"/>
        <dbReference type="ChEBI" id="CHEBI:16526"/>
        <dbReference type="ChEBI" id="CHEBI:16810"/>
        <dbReference type="ChEBI" id="CHEBI:29969"/>
        <dbReference type="ChEBI" id="CHEBI:30031"/>
        <dbReference type="ChEBI" id="CHEBI:133442"/>
        <dbReference type="EC" id="1.14.11.4"/>
    </reaction>
</comment>
<keyword evidence="11" id="KW-0325">Glycoprotein</keyword>
<dbReference type="InterPro" id="IPR006620">
    <property type="entry name" value="Pro_4_hyd_alph"/>
</dbReference>
<evidence type="ECO:0000313" key="16">
    <source>
        <dbReference type="RefSeq" id="XP_005094861.1"/>
    </source>
</evidence>
<evidence type="ECO:0000256" key="6">
    <source>
        <dbReference type="ARBA" id="ARBA00022824"/>
    </source>
</evidence>
<keyword evidence="10" id="KW-0408">Iron</keyword>
<dbReference type="Gene3D" id="2.60.120.620">
    <property type="entry name" value="q2cbj1_9rhob like domain"/>
    <property type="match status" value="1"/>
</dbReference>
<accession>A0ABM0JJ65</accession>
<evidence type="ECO:0000256" key="7">
    <source>
        <dbReference type="ARBA" id="ARBA00022896"/>
    </source>
</evidence>
<keyword evidence="9" id="KW-0560">Oxidoreductase</keyword>
<evidence type="ECO:0000256" key="11">
    <source>
        <dbReference type="ARBA" id="ARBA00023180"/>
    </source>
</evidence>
<evidence type="ECO:0000256" key="1">
    <source>
        <dbReference type="ARBA" id="ARBA00001961"/>
    </source>
</evidence>
<feature type="signal peptide" evidence="13">
    <location>
        <begin position="1"/>
        <end position="22"/>
    </location>
</feature>
<keyword evidence="5 13" id="KW-0732">Signal</keyword>
<dbReference type="InterPro" id="IPR005123">
    <property type="entry name" value="Oxoglu/Fe-dep_dioxygenase_dom"/>
</dbReference>
<comment type="subcellular location">
    <subcellularLocation>
        <location evidence="2">Endoplasmic reticulum</location>
    </subcellularLocation>
</comment>
<protein>
    <recommendedName>
        <fullName evidence="3">procollagen-lysine 5-dioxygenase</fullName>
        <ecNumber evidence="3">1.14.11.4</ecNumber>
    </recommendedName>
</protein>
<evidence type="ECO:0000256" key="9">
    <source>
        <dbReference type="ARBA" id="ARBA00023002"/>
    </source>
</evidence>
<evidence type="ECO:0000256" key="2">
    <source>
        <dbReference type="ARBA" id="ARBA00004240"/>
    </source>
</evidence>
<reference evidence="16" key="1">
    <citation type="submission" date="2025-08" db="UniProtKB">
        <authorList>
            <consortium name="RefSeq"/>
        </authorList>
    </citation>
    <scope>IDENTIFICATION</scope>
</reference>
<sequence length="731" mass="84618">MWPHTFSLAALLILVCVHVACSAEHSNSRPELLVVTVATKENDGFRQFKRSTEKYGLDLKVFGMGIEWRGGTMETIGGGHKVNLLKENLEAYKNKDNLLIMFVDSYDLIFTDGKDAILDKFAKFDSRVVFAAEDTIWPDKSLEKKYPQVKENEKRFLNSGGFIGYAREIYEMVSYQALGDQEDDQLYYTQIFLNRALRHEWKMKLDTRAEIFQNLNFALGEVVIKYKGSYSYLYNIRTGTSPIAVHGNGPVKPEFYRISNYLADGWTTSTGCQTCNDDLLDLTDVKDADMPTVVIAMFVEMATPFLREFFDRVTKLDYPKDKIDIYLHYSVDYHSKDVKKFLEDIEGLYPSTRVISPSDNVGEQMARNWAIEECIKKNCQYLLTLESVAQITNPTLLRDLIIQNRSIIAPLLKRPGKLWSNFWGALNRDGYYARSEDYMDIVEYTKVGLWNVPFVASVLLIQGQRLPLLRDAYTNNPDLDADMSFCEKARQEVLFMYVSNRKYWGHLVYADGFDTSHLHNELFDIFNNRLDWESRYIHENYSTSLQEDVKIEMPCPDVYWFPIVSDTFCDEFVAELENYGQWSGGKNEDPRLAGGYENVPTVDIHMNQVGLEKQWLHFLGEFVRPLQEKVFTGYFHDPPNAIMNFIVRYRPDEQPLLRPHHDASTYTINIALNRPGIDFQGGGCRFVRYNCSITAPKKGWMFMHPGRLTHYHEGLRTTEGTRYIMISFVDP</sequence>
<keyword evidence="15" id="KW-1185">Reference proteome</keyword>
<dbReference type="PANTHER" id="PTHR10730">
    <property type="entry name" value="PROCOLLAGEN-LYSINE,2-OXOGLUTARATE 5-DIOXYGENASE/GLYCOSYLTRANSFERASE 25 FAMILY MEMBER"/>
    <property type="match status" value="1"/>
</dbReference>
<dbReference type="PANTHER" id="PTHR10730:SF45">
    <property type="entry name" value="PROCOLLAGEN-LYSINE,2-OXOGLUTARATE 5-DIOXYGENASE"/>
    <property type="match status" value="1"/>
</dbReference>
<dbReference type="RefSeq" id="XP_005094861.1">
    <property type="nucleotide sequence ID" value="XM_005094804.3"/>
</dbReference>
<dbReference type="InterPro" id="IPR057589">
    <property type="entry name" value="GT_PLOD"/>
</dbReference>
<dbReference type="InterPro" id="IPR044861">
    <property type="entry name" value="IPNS-like_FE2OG_OXY"/>
</dbReference>
<feature type="chain" id="PRO_5045471908" description="procollagen-lysine 5-dioxygenase" evidence="13">
    <location>
        <begin position="23"/>
        <end position="731"/>
    </location>
</feature>
<dbReference type="EC" id="1.14.11.4" evidence="3"/>
<keyword evidence="8" id="KW-0223">Dioxygenase</keyword>
<evidence type="ECO:0000256" key="12">
    <source>
        <dbReference type="ARBA" id="ARBA00047930"/>
    </source>
</evidence>
<dbReference type="Pfam" id="PF03171">
    <property type="entry name" value="2OG-FeII_Oxy"/>
    <property type="match status" value="1"/>
</dbReference>
<evidence type="ECO:0000256" key="3">
    <source>
        <dbReference type="ARBA" id="ARBA00012264"/>
    </source>
</evidence>
<keyword evidence="4" id="KW-0479">Metal-binding</keyword>
<dbReference type="InterPro" id="IPR029044">
    <property type="entry name" value="Nucleotide-diphossugar_trans"/>
</dbReference>
<feature type="domain" description="Fe2OG dioxygenase" evidence="14">
    <location>
        <begin position="638"/>
        <end position="731"/>
    </location>
</feature>